<dbReference type="Gene3D" id="1.50.10.10">
    <property type="match status" value="2"/>
</dbReference>
<dbReference type="GO" id="GO:0047134">
    <property type="term" value="F:protein-disulfide reductase [NAD(P)H] activity"/>
    <property type="evidence" value="ECO:0007669"/>
    <property type="project" value="UniProtKB-EC"/>
</dbReference>
<feature type="domain" description="Thiol:disulfide interchange protein DsbD N-terminal" evidence="2">
    <location>
        <begin position="702"/>
        <end position="810"/>
    </location>
</feature>
<dbReference type="PANTHER" id="PTHR42899:SF1">
    <property type="entry name" value="SPERMATOGENESIS-ASSOCIATED PROTEIN 20"/>
    <property type="match status" value="1"/>
</dbReference>
<evidence type="ECO:0000259" key="2">
    <source>
        <dbReference type="Pfam" id="PF11412"/>
    </source>
</evidence>
<accession>A0A517ZKW5</accession>
<dbReference type="GO" id="GO:0005975">
    <property type="term" value="P:carbohydrate metabolic process"/>
    <property type="evidence" value="ECO:0007669"/>
    <property type="project" value="InterPro"/>
</dbReference>
<evidence type="ECO:0000313" key="3">
    <source>
        <dbReference type="EMBL" id="QDU43129.1"/>
    </source>
</evidence>
<dbReference type="InterPro" id="IPR008928">
    <property type="entry name" value="6-hairpin_glycosidase_sf"/>
</dbReference>
<dbReference type="CDD" id="cd02955">
    <property type="entry name" value="SSP411"/>
    <property type="match status" value="1"/>
</dbReference>
<dbReference type="RefSeq" id="WP_145375205.1">
    <property type="nucleotide sequence ID" value="NZ_CP036276.1"/>
</dbReference>
<dbReference type="Gene3D" id="2.60.40.1250">
    <property type="entry name" value="Thiol:disulfide interchange protein DsbD, N-terminal domain"/>
    <property type="match status" value="1"/>
</dbReference>
<dbReference type="PANTHER" id="PTHR42899">
    <property type="entry name" value="SPERMATOGENESIS-ASSOCIATED PROTEIN 20"/>
    <property type="match status" value="1"/>
</dbReference>
<dbReference type="EMBL" id="CP036276">
    <property type="protein sequence ID" value="QDU43129.1"/>
    <property type="molecule type" value="Genomic_DNA"/>
</dbReference>
<dbReference type="Gene3D" id="3.40.30.10">
    <property type="entry name" value="Glutaredoxin"/>
    <property type="match status" value="1"/>
</dbReference>
<reference evidence="3 4" key="1">
    <citation type="submission" date="2019-02" db="EMBL/GenBank/DDBJ databases">
        <title>Deep-cultivation of Planctomycetes and their phenomic and genomic characterization uncovers novel biology.</title>
        <authorList>
            <person name="Wiegand S."/>
            <person name="Jogler M."/>
            <person name="Boedeker C."/>
            <person name="Pinto D."/>
            <person name="Vollmers J."/>
            <person name="Rivas-Marin E."/>
            <person name="Kohn T."/>
            <person name="Peeters S.H."/>
            <person name="Heuer A."/>
            <person name="Rast P."/>
            <person name="Oberbeckmann S."/>
            <person name="Bunk B."/>
            <person name="Jeske O."/>
            <person name="Meyerdierks A."/>
            <person name="Storesund J.E."/>
            <person name="Kallscheuer N."/>
            <person name="Luecker S."/>
            <person name="Lage O.M."/>
            <person name="Pohl T."/>
            <person name="Merkel B.J."/>
            <person name="Hornburger P."/>
            <person name="Mueller R.-W."/>
            <person name="Bruemmer F."/>
            <person name="Labrenz M."/>
            <person name="Spormann A.M."/>
            <person name="Op den Camp H."/>
            <person name="Overmann J."/>
            <person name="Amann R."/>
            <person name="Jetten M.S.M."/>
            <person name="Mascher T."/>
            <person name="Medema M.H."/>
            <person name="Devos D.P."/>
            <person name="Kaster A.-K."/>
            <person name="Ovreas L."/>
            <person name="Rohde M."/>
            <person name="Galperin M.Y."/>
            <person name="Jogler C."/>
        </authorList>
    </citation>
    <scope>NUCLEOTIDE SEQUENCE [LARGE SCALE GENOMIC DNA]</scope>
    <source>
        <strain evidence="3 4">Mal52</strain>
    </source>
</reference>
<gene>
    <name evidence="3" type="primary">dsbD_1</name>
    <name evidence="3" type="ORF">Mal52_16010</name>
</gene>
<dbReference type="InterPro" id="IPR028250">
    <property type="entry name" value="DsbDN"/>
</dbReference>
<dbReference type="Pfam" id="PF11412">
    <property type="entry name" value="DsbD_N"/>
    <property type="match status" value="1"/>
</dbReference>
<dbReference type="SUPFAM" id="SSF52833">
    <property type="entry name" value="Thioredoxin-like"/>
    <property type="match status" value="1"/>
</dbReference>
<keyword evidence="3" id="KW-0560">Oxidoreductase</keyword>
<organism evidence="3 4">
    <name type="scientific">Symmachiella dynata</name>
    <dbReference type="NCBI Taxonomy" id="2527995"/>
    <lineage>
        <taxon>Bacteria</taxon>
        <taxon>Pseudomonadati</taxon>
        <taxon>Planctomycetota</taxon>
        <taxon>Planctomycetia</taxon>
        <taxon>Planctomycetales</taxon>
        <taxon>Planctomycetaceae</taxon>
        <taxon>Symmachiella</taxon>
    </lineage>
</organism>
<dbReference type="AlphaFoldDB" id="A0A517ZKW5"/>
<proteinExistence type="predicted"/>
<dbReference type="InterPro" id="IPR036249">
    <property type="entry name" value="Thioredoxin-like_sf"/>
</dbReference>
<sequence>MKLPMSLRARVLLLTFNLVVVSCGVGIVAAAEEKPDAQHENRLADETSPYLLLHAHNPVDWYPWGPEALAKAKKENKPIFLSVGYSSCYWCHVMERKVFSNPEIAKYMNEHFVNIKVDREERPDIDELYMTALRVYYQALGAPQAGGWPLSMFLTPDTKPLVGGTYFPPVNEGGRISFPELSEKVTSIWTDQREQAQANADFLTTHLKRAMKPRPVLKTVTLDRELLDGVATAITADYDEQYGGFGFSADNDQQPKFPTPTKLAYLQYQAAAHDDKAAAAMVNNTLDHMADGGIWDHLGGGFHRYSTDRYWHVPHFEKMLYDNAQLADIYVEAFAQTGNEKYRRVAEGIFDFIKRNMTAAEGGFYSAIDAESEAVEGKSYLWSVEEVNEVLPEADAKMFAMAYGLNDEPELEGRHVLRRVADTSEVAEEFGISVEEADQYLKNAQEKLLAVRDKRKTPLTDDKVMVDWNGLMIRALANAGAVLNRPDYIQSAETAADFILNTMRDPQGGLLHTYRDGKAKFAAYADDYAFFIEGLLALHAATGKEKWLAEAQRLTDLQLELFWDKEQGGCYFTSLGHEELLARSKQTFDSARPSGNSITIRNLLRLAARTEDASYQEKAAQALEAFTPLLEQAPLGVTNMALGAAEYLDKPDLGIRKSAKQDQGAVTAAQPTILLASALQQKKKEPEIVTGKAYLSVDKLPPGKTCEVIVVLQIDGDWHINANPAGDEFALATEFTMKSKLKTKLSKVQYPKGKKMAVAGFEKPLSVYSKFAALRATLEVPAAAAGQKEELLLSVHYQACDDKRCLRPTKVELKVPIAVAREGEPVKKINQKLFAKKRKSKKRDDN</sequence>
<evidence type="ECO:0000313" key="4">
    <source>
        <dbReference type="Proteomes" id="UP000319383"/>
    </source>
</evidence>
<dbReference type="Proteomes" id="UP000319383">
    <property type="component" value="Chromosome"/>
</dbReference>
<name>A0A517ZKW5_9PLAN</name>
<dbReference type="Pfam" id="PF03190">
    <property type="entry name" value="Thioredox_DsbH"/>
    <property type="match status" value="1"/>
</dbReference>
<dbReference type="InterPro" id="IPR012341">
    <property type="entry name" value="6hp_glycosidase-like_sf"/>
</dbReference>
<feature type="domain" description="Spermatogenesis-associated protein 20-like TRX" evidence="1">
    <location>
        <begin position="40"/>
        <end position="207"/>
    </location>
</feature>
<protein>
    <submittedName>
        <fullName evidence="3">Thiol:disulfide interchange protein DsbD</fullName>
        <ecNumber evidence="3">1.8.1.8</ecNumber>
    </submittedName>
</protein>
<dbReference type="SUPFAM" id="SSF48208">
    <property type="entry name" value="Six-hairpin glycosidases"/>
    <property type="match status" value="1"/>
</dbReference>
<dbReference type="KEGG" id="sdyn:Mal52_16010"/>
<evidence type="ECO:0000259" key="1">
    <source>
        <dbReference type="Pfam" id="PF03190"/>
    </source>
</evidence>
<dbReference type="PROSITE" id="PS51257">
    <property type="entry name" value="PROKAR_LIPOPROTEIN"/>
    <property type="match status" value="1"/>
</dbReference>
<dbReference type="InterPro" id="IPR004879">
    <property type="entry name" value="Ssp411-like_TRX"/>
</dbReference>
<dbReference type="EC" id="1.8.1.8" evidence="3"/>
<dbReference type="InterPro" id="IPR036929">
    <property type="entry name" value="DsbDN_sf"/>
</dbReference>
<keyword evidence="4" id="KW-1185">Reference proteome</keyword>
<dbReference type="InterPro" id="IPR024705">
    <property type="entry name" value="Ssp411"/>
</dbReference>